<feature type="compositionally biased region" description="Basic and acidic residues" evidence="1">
    <location>
        <begin position="638"/>
        <end position="647"/>
    </location>
</feature>
<evidence type="ECO:0000256" key="1">
    <source>
        <dbReference type="SAM" id="MobiDB-lite"/>
    </source>
</evidence>
<name>A0A6N1NVA0_9VIRU</name>
<reference evidence="2" key="2">
    <citation type="journal article" date="2018" name="Nat. Commun.">
        <title>Tailed giant Tupanvirus possesses the most complete translational apparatus of the known virosphere.</title>
        <authorList>
            <person name="Abrahao J."/>
            <person name="Silva L."/>
            <person name="Silva L.S."/>
            <person name="Khalil J.Y.B."/>
            <person name="Rodrigues R."/>
            <person name="Arantes T."/>
            <person name="Assis F."/>
            <person name="Boratto P."/>
            <person name="Andrade M."/>
            <person name="Kroon E.G."/>
            <person name="Ribeiro B."/>
            <person name="Bergier I."/>
            <person name="Seligmann H."/>
            <person name="Ghigo E."/>
            <person name="Colson P."/>
            <person name="Levasseur A."/>
            <person name="Kroemer G."/>
            <person name="Raoult D."/>
            <person name="La Scola B."/>
        </authorList>
    </citation>
    <scope>NUCLEOTIDE SEQUENCE [LARGE SCALE GENOMIC DNA]</scope>
    <source>
        <strain evidence="2">Deep ocean</strain>
    </source>
</reference>
<feature type="compositionally biased region" description="Acidic residues" evidence="1">
    <location>
        <begin position="648"/>
        <end position="658"/>
    </location>
</feature>
<dbReference type="EMBL" id="MF405918">
    <property type="protein sequence ID" value="QKU33631.1"/>
    <property type="molecule type" value="Genomic_DNA"/>
</dbReference>
<dbReference type="InterPro" id="IPR027417">
    <property type="entry name" value="P-loop_NTPase"/>
</dbReference>
<proteinExistence type="predicted"/>
<dbReference type="GeneID" id="80516929"/>
<dbReference type="RefSeq" id="YP_010780238.1">
    <property type="nucleotide sequence ID" value="NC_075038.1"/>
</dbReference>
<reference evidence="2" key="1">
    <citation type="submission" date="2017-06" db="EMBL/GenBank/DDBJ databases">
        <authorList>
            <person name="Assis F.L."/>
            <person name="Abrahao J.S."/>
            <person name="Silva L."/>
            <person name="Khalil J.B."/>
            <person name="Rodrigues R."/>
            <person name="Silva L.S."/>
            <person name="Boratto P."/>
            <person name="Andrade M."/>
            <person name="Kroon E.G."/>
            <person name="Ribeiro B."/>
            <person name="Bergier I."/>
            <person name="Seligmann H."/>
            <person name="Ghigo E."/>
            <person name="Colson P."/>
            <person name="Levasseur A."/>
            <person name="Raoult D."/>
            <person name="Scola B.L."/>
        </authorList>
    </citation>
    <scope>NUCLEOTIDE SEQUENCE</scope>
    <source>
        <strain evidence="2">Deep ocean</strain>
    </source>
</reference>
<accession>A0A6N1NVA0</accession>
<feature type="compositionally biased region" description="Basic residues" evidence="1">
    <location>
        <begin position="665"/>
        <end position="676"/>
    </location>
</feature>
<feature type="compositionally biased region" description="Acidic residues" evidence="1">
    <location>
        <begin position="618"/>
        <end position="630"/>
    </location>
</feature>
<dbReference type="Gene3D" id="3.40.50.300">
    <property type="entry name" value="P-loop containing nucleotide triphosphate hydrolases"/>
    <property type="match status" value="1"/>
</dbReference>
<organism evidence="2">
    <name type="scientific">Tupanvirus deep ocean</name>
    <dbReference type="NCBI Taxonomy" id="2126984"/>
    <lineage>
        <taxon>Viruses</taxon>
        <taxon>Varidnaviria</taxon>
        <taxon>Bamfordvirae</taxon>
        <taxon>Nucleocytoviricota</taxon>
        <taxon>Megaviricetes</taxon>
        <taxon>Imitervirales</taxon>
        <taxon>Mimiviridae</taxon>
        <taxon>Megamimivirinae</taxon>
        <taxon>Tupanvirus</taxon>
        <taxon>Tupanvirus altamarinense</taxon>
    </lineage>
</organism>
<protein>
    <submittedName>
        <fullName evidence="2">Putative ORFan</fullName>
    </submittedName>
</protein>
<evidence type="ECO:0000313" key="2">
    <source>
        <dbReference type="EMBL" id="QKU33631.1"/>
    </source>
</evidence>
<dbReference type="SUPFAM" id="SSF52540">
    <property type="entry name" value="P-loop containing nucleoside triphosphate hydrolases"/>
    <property type="match status" value="1"/>
</dbReference>
<feature type="region of interest" description="Disordered" evidence="1">
    <location>
        <begin position="618"/>
        <end position="682"/>
    </location>
</feature>
<sequence length="682" mass="80139">MDTRIKINITVVGEPGAGKETFAKMLFLENVSKIRVTPLSILAEMYMEIDHINFQITSKKTIEECKQHNNLIMQQKEINSVGDLRNKGLQPMFYKNTKRIRDLINFEVNSSNKNPRMSKNVLLNFYFIGNNFRDFEEEISSSNIIIYITDVNKTFKADNDLFIYISKLVKESNNKKYLLTLVNKCDNLNSNGDVDVNSQYYNNIASIDEIIRKLAQESDAHQNILPLIPISFKYAHIYRQFLYYSGADISNEDKVHLCNIFNVKPDVLVKDINKNSRKYLKRSGFICFRDILADILNTKYKSMIDDNFEIDIQKLKKIIIAKPDDFPKHLESFRKKALRTEKLFKKDYVQFTNPLVKFYLEKVCEIPNPNLSGIEHLMVIYQEDNELYKHIMDTHSKIKNKFFALVTDNLYNSELCDNTFLPSQVHIIYDKFVELYPPKSDIDKFSTYICDLYSTKAKFLLSSEKHINLLFDAYFNENEYIKMMSMLNDITSKMDFDKFKIYLIQILLTKLMVVENCIKFRDSLNKHQVDTIIEYCNSLRHYLMDNTHKQYDYLFSNICDICTNIIFRLDGFSHLQYLSDNLFNVIKHNPNRIIKFEKFIVKTIKKYNYKSLLATDQNDSDDDSDIDIDGNESSNFDFTKDDMKDVPSEENDDEISDTDETKTNTTRKNKKNKSTKTKIVDV</sequence>
<dbReference type="KEGG" id="vg:80516929"/>